<reference evidence="4 5" key="1">
    <citation type="submission" date="2016-07" db="EMBL/GenBank/DDBJ databases">
        <title>Pervasive Adenine N6-methylation of Active Genes in Fungi.</title>
        <authorList>
            <consortium name="DOE Joint Genome Institute"/>
            <person name="Mondo S.J."/>
            <person name="Dannebaum R.O."/>
            <person name="Kuo R.C."/>
            <person name="Labutti K."/>
            <person name="Haridas S."/>
            <person name="Kuo A."/>
            <person name="Salamov A."/>
            <person name="Ahrendt S.R."/>
            <person name="Lipzen A."/>
            <person name="Sullivan W."/>
            <person name="Andreopoulos W.B."/>
            <person name="Clum A."/>
            <person name="Lindquist E."/>
            <person name="Daum C."/>
            <person name="Ramamoorthy G.K."/>
            <person name="Gryganskyi A."/>
            <person name="Culley D."/>
            <person name="Magnuson J.K."/>
            <person name="James T.Y."/>
            <person name="O'Malley M.A."/>
            <person name="Stajich J.E."/>
            <person name="Spatafora J.W."/>
            <person name="Visel A."/>
            <person name="Grigoriev I.V."/>
        </authorList>
    </citation>
    <scope>NUCLEOTIDE SEQUENCE [LARGE SCALE GENOMIC DNA]</scope>
    <source>
        <strain evidence="4 5">NRRL 3301</strain>
    </source>
</reference>
<name>A0A1X2G2H9_9FUNG</name>
<comment type="subcellular location">
    <subcellularLocation>
        <location evidence="1">Cell envelope</location>
    </subcellularLocation>
</comment>
<accession>A0A1X2G2H9</accession>
<dbReference type="Proteomes" id="UP000242146">
    <property type="component" value="Unassembled WGS sequence"/>
</dbReference>
<dbReference type="PANTHER" id="PTHR31018">
    <property type="entry name" value="SPORULATION-SPECIFIC PROTEIN-RELATED"/>
    <property type="match status" value="1"/>
</dbReference>
<sequence>MKVDCNGDLEIKTQEDFDQLKTCRIYTGNIVVDRTGIVEMSLRGVELLEGNLVIHSNEALQKVDLPNMQAINGQLRMSNNKILRSVLMPSLSILRQFEISVHPNLKELSFPAGLHQIEQFSVTDTTLTSIEGMSMPRIKTLTITNNKYLKQFSAPNLNRIMSSVTISANSPSLVVGFDKLQELDVGTFRNLAGVSLKGLTMVSGDISFVSNGFDKLSLPAMKRVVGTLTLSDNKKLKQLSVPELAFLGGALSVVSNLELTSIDAFPKLEEIDGSLDVAGAFHELRFPVLADASESIQCL</sequence>
<dbReference type="EMBL" id="MCGT01000061">
    <property type="protein sequence ID" value="ORX42893.1"/>
    <property type="molecule type" value="Genomic_DNA"/>
</dbReference>
<keyword evidence="3" id="KW-0325">Glycoprotein</keyword>
<organism evidence="4 5">
    <name type="scientific">Hesseltinella vesiculosa</name>
    <dbReference type="NCBI Taxonomy" id="101127"/>
    <lineage>
        <taxon>Eukaryota</taxon>
        <taxon>Fungi</taxon>
        <taxon>Fungi incertae sedis</taxon>
        <taxon>Mucoromycota</taxon>
        <taxon>Mucoromycotina</taxon>
        <taxon>Mucoromycetes</taxon>
        <taxon>Mucorales</taxon>
        <taxon>Cunninghamellaceae</taxon>
        <taxon>Hesseltinella</taxon>
    </lineage>
</organism>
<evidence type="ECO:0008006" key="6">
    <source>
        <dbReference type="Google" id="ProtNLM"/>
    </source>
</evidence>
<dbReference type="SUPFAM" id="SSF52058">
    <property type="entry name" value="L domain-like"/>
    <property type="match status" value="2"/>
</dbReference>
<evidence type="ECO:0000256" key="3">
    <source>
        <dbReference type="ARBA" id="ARBA00023180"/>
    </source>
</evidence>
<gene>
    <name evidence="4" type="ORF">DM01DRAFT_1296262</name>
</gene>
<keyword evidence="2" id="KW-0732">Signal</keyword>
<protein>
    <recommendedName>
        <fullName evidence="6">L domain-like protein</fullName>
    </recommendedName>
</protein>
<dbReference type="InterPro" id="IPR051648">
    <property type="entry name" value="CWI-Assembly_Regulator"/>
</dbReference>
<dbReference type="GO" id="GO:0005886">
    <property type="term" value="C:plasma membrane"/>
    <property type="evidence" value="ECO:0007669"/>
    <property type="project" value="TreeGrafter"/>
</dbReference>
<dbReference type="Gene3D" id="3.80.10.10">
    <property type="entry name" value="Ribonuclease Inhibitor"/>
    <property type="match status" value="1"/>
</dbReference>
<dbReference type="STRING" id="101127.A0A1X2G2H9"/>
<evidence type="ECO:0000256" key="1">
    <source>
        <dbReference type="ARBA" id="ARBA00004196"/>
    </source>
</evidence>
<dbReference type="OrthoDB" id="536881at2759"/>
<keyword evidence="5" id="KW-1185">Reference proteome</keyword>
<dbReference type="AlphaFoldDB" id="A0A1X2G2H9"/>
<evidence type="ECO:0000313" key="5">
    <source>
        <dbReference type="Proteomes" id="UP000242146"/>
    </source>
</evidence>
<dbReference type="GO" id="GO:0009277">
    <property type="term" value="C:fungal-type cell wall"/>
    <property type="evidence" value="ECO:0007669"/>
    <property type="project" value="TreeGrafter"/>
</dbReference>
<evidence type="ECO:0000313" key="4">
    <source>
        <dbReference type="EMBL" id="ORX42893.1"/>
    </source>
</evidence>
<dbReference type="PANTHER" id="PTHR31018:SF3">
    <property type="entry name" value="RECEPTOR PROTEIN-TYROSINE KINASE"/>
    <property type="match status" value="1"/>
</dbReference>
<evidence type="ECO:0000256" key="2">
    <source>
        <dbReference type="ARBA" id="ARBA00022729"/>
    </source>
</evidence>
<dbReference type="GO" id="GO:0031505">
    <property type="term" value="P:fungal-type cell wall organization"/>
    <property type="evidence" value="ECO:0007669"/>
    <property type="project" value="TreeGrafter"/>
</dbReference>
<comment type="caution">
    <text evidence="4">The sequence shown here is derived from an EMBL/GenBank/DDBJ whole genome shotgun (WGS) entry which is preliminary data.</text>
</comment>
<dbReference type="InterPro" id="IPR032675">
    <property type="entry name" value="LRR_dom_sf"/>
</dbReference>
<dbReference type="GO" id="GO:0009986">
    <property type="term" value="C:cell surface"/>
    <property type="evidence" value="ECO:0007669"/>
    <property type="project" value="TreeGrafter"/>
</dbReference>
<proteinExistence type="predicted"/>